<feature type="compositionally biased region" description="Basic residues" evidence="6">
    <location>
        <begin position="306"/>
        <end position="316"/>
    </location>
</feature>
<dbReference type="Pfam" id="PF00149">
    <property type="entry name" value="Metallophos"/>
    <property type="match status" value="1"/>
</dbReference>
<keyword evidence="10" id="KW-1185">Reference proteome</keyword>
<comment type="catalytic activity">
    <reaction evidence="5">
        <text>O-phospho-L-threonyl-[protein] + H2O = L-threonyl-[protein] + phosphate</text>
        <dbReference type="Rhea" id="RHEA:47004"/>
        <dbReference type="Rhea" id="RHEA-COMP:11060"/>
        <dbReference type="Rhea" id="RHEA-COMP:11605"/>
        <dbReference type="ChEBI" id="CHEBI:15377"/>
        <dbReference type="ChEBI" id="CHEBI:30013"/>
        <dbReference type="ChEBI" id="CHEBI:43474"/>
        <dbReference type="ChEBI" id="CHEBI:61977"/>
        <dbReference type="EC" id="3.1.3.16"/>
    </reaction>
</comment>
<dbReference type="InterPro" id="IPR006186">
    <property type="entry name" value="Ser/Thr-sp_prot-phosphatase"/>
</dbReference>
<evidence type="ECO:0000313" key="9">
    <source>
        <dbReference type="EMBL" id="KAI1709047.1"/>
    </source>
</evidence>
<name>A0AAD4MZY6_9BILA</name>
<reference evidence="9" key="1">
    <citation type="submission" date="2022-01" db="EMBL/GenBank/DDBJ databases">
        <title>Genome Sequence Resource for Two Populations of Ditylenchus destructor, the Migratory Endoparasitic Phytonematode.</title>
        <authorList>
            <person name="Zhang H."/>
            <person name="Lin R."/>
            <person name="Xie B."/>
        </authorList>
    </citation>
    <scope>NUCLEOTIDE SEQUENCE</scope>
    <source>
        <strain evidence="9">BazhouSP</strain>
    </source>
</reference>
<gene>
    <name evidence="9" type="ORF">DdX_11444</name>
</gene>
<feature type="compositionally biased region" description="Low complexity" evidence="6">
    <location>
        <begin position="254"/>
        <end position="263"/>
    </location>
</feature>
<dbReference type="Pfam" id="PF00003">
    <property type="entry name" value="7tm_3"/>
    <property type="match status" value="1"/>
</dbReference>
<dbReference type="AlphaFoldDB" id="A0AAD4MZY6"/>
<feature type="region of interest" description="Disordered" evidence="6">
    <location>
        <begin position="299"/>
        <end position="324"/>
    </location>
</feature>
<evidence type="ECO:0000256" key="4">
    <source>
        <dbReference type="ARBA" id="ARBA00023136"/>
    </source>
</evidence>
<dbReference type="GO" id="GO:0004930">
    <property type="term" value="F:G protein-coupled receptor activity"/>
    <property type="evidence" value="ECO:0007669"/>
    <property type="project" value="InterPro"/>
</dbReference>
<accession>A0AAD4MZY6</accession>
<evidence type="ECO:0000256" key="6">
    <source>
        <dbReference type="SAM" id="MobiDB-lite"/>
    </source>
</evidence>
<dbReference type="SMART" id="SM00156">
    <property type="entry name" value="PP2Ac"/>
    <property type="match status" value="1"/>
</dbReference>
<comment type="similarity">
    <text evidence="5">Belongs to the PPP phosphatase family.</text>
</comment>
<feature type="transmembrane region" description="Helical" evidence="7">
    <location>
        <begin position="29"/>
        <end position="49"/>
    </location>
</feature>
<feature type="transmembrane region" description="Helical" evidence="7">
    <location>
        <begin position="99"/>
        <end position="117"/>
    </location>
</feature>
<evidence type="ECO:0000313" key="10">
    <source>
        <dbReference type="Proteomes" id="UP001201812"/>
    </source>
</evidence>
<dbReference type="EMBL" id="JAKKPZ010000032">
    <property type="protein sequence ID" value="KAI1709047.1"/>
    <property type="molecule type" value="Genomic_DNA"/>
</dbReference>
<comment type="subcellular location">
    <subcellularLocation>
        <location evidence="1">Membrane</location>
        <topology evidence="1">Multi-pass membrane protein</topology>
    </subcellularLocation>
</comment>
<evidence type="ECO:0000259" key="8">
    <source>
        <dbReference type="PROSITE" id="PS00125"/>
    </source>
</evidence>
<dbReference type="PANTHER" id="PTHR11668">
    <property type="entry name" value="SERINE/THREONINE PROTEIN PHOSPHATASE"/>
    <property type="match status" value="1"/>
</dbReference>
<dbReference type="GO" id="GO:0016020">
    <property type="term" value="C:membrane"/>
    <property type="evidence" value="ECO:0007669"/>
    <property type="project" value="UniProtKB-SubCell"/>
</dbReference>
<keyword evidence="4 7" id="KW-0472">Membrane</keyword>
<protein>
    <recommendedName>
        <fullName evidence="5">Serine/threonine-protein phosphatase</fullName>
        <ecNumber evidence="5">3.1.3.16</ecNumber>
    </recommendedName>
</protein>
<evidence type="ECO:0000256" key="2">
    <source>
        <dbReference type="ARBA" id="ARBA00022692"/>
    </source>
</evidence>
<dbReference type="EC" id="3.1.3.16" evidence="5"/>
<feature type="region of interest" description="Disordered" evidence="6">
    <location>
        <begin position="231"/>
        <end position="277"/>
    </location>
</feature>
<dbReference type="GO" id="GO:0004722">
    <property type="term" value="F:protein serine/threonine phosphatase activity"/>
    <property type="evidence" value="ECO:0007669"/>
    <property type="project" value="UniProtKB-EC"/>
</dbReference>
<feature type="domain" description="Serine/threonine specific protein phosphatases" evidence="8">
    <location>
        <begin position="441"/>
        <end position="446"/>
    </location>
</feature>
<dbReference type="Gene3D" id="3.60.21.10">
    <property type="match status" value="1"/>
</dbReference>
<evidence type="ECO:0000256" key="3">
    <source>
        <dbReference type="ARBA" id="ARBA00022989"/>
    </source>
</evidence>
<feature type="compositionally biased region" description="Basic and acidic residues" evidence="6">
    <location>
        <begin position="626"/>
        <end position="638"/>
    </location>
</feature>
<dbReference type="InterPro" id="IPR029052">
    <property type="entry name" value="Metallo-depent_PP-like"/>
</dbReference>
<dbReference type="PROSITE" id="PS00125">
    <property type="entry name" value="SER_THR_PHOSPHATASE"/>
    <property type="match status" value="1"/>
</dbReference>
<feature type="region of interest" description="Disordered" evidence="6">
    <location>
        <begin position="626"/>
        <end position="645"/>
    </location>
</feature>
<dbReference type="PANTHER" id="PTHR11668:SF491">
    <property type="entry name" value="SERINE_THREONINE-PROTEIN PHOSPHATASE"/>
    <property type="match status" value="1"/>
</dbReference>
<dbReference type="Proteomes" id="UP001201812">
    <property type="component" value="Unassembled WGS sequence"/>
</dbReference>
<dbReference type="InterPro" id="IPR050341">
    <property type="entry name" value="PP1_catalytic_subunit"/>
</dbReference>
<keyword evidence="5" id="KW-0378">Hydrolase</keyword>
<dbReference type="GO" id="GO:0005634">
    <property type="term" value="C:nucleus"/>
    <property type="evidence" value="ECO:0007669"/>
    <property type="project" value="TreeGrafter"/>
</dbReference>
<feature type="transmembrane region" description="Helical" evidence="7">
    <location>
        <begin position="129"/>
        <end position="156"/>
    </location>
</feature>
<evidence type="ECO:0000256" key="7">
    <source>
        <dbReference type="SAM" id="Phobius"/>
    </source>
</evidence>
<keyword evidence="2 7" id="KW-0812">Transmembrane</keyword>
<evidence type="ECO:0000256" key="5">
    <source>
        <dbReference type="RuleBase" id="RU004273"/>
    </source>
</evidence>
<dbReference type="InterPro" id="IPR017978">
    <property type="entry name" value="GPCR_3_C"/>
</dbReference>
<proteinExistence type="inferred from homology"/>
<sequence length="645" mass="73670">MRAVTKNLQEYRVRKAYHVIVREHDLIKILVLVLLFTFIALAVWTVSSSNDREIWENSWPQCPMGRFEFMWAGCELTILLYGMRLCYKARSSSWVERWQFTLAVCLEAVVTLSINLVRYSLNNTGSNDALFIATIIQIHLTISINIGAIITPKFLVSSESSRRTLTISGGGIGNSGRAHPSLAKLRDNLINGTVDFAEIPIVDMNPEDIRAELKRVYTQLRMYKLKNLYQDNPHISKRKGGGKKPEKTGKNRRISIPPASSSPKVRRVDELEDEKSDLTVESAPHNIYLSTNKIQLEANDQSVRMSRSRSRKSSKARKCEAASSHASDKELDLKRIIKHHLIDGARQQQYELWELHLLLQAAKKSFQAMETLSELQAPVNICGDIHGQYSDLLRIFEICGLPYKNKYLFLGDYVDRGRHSLEVIILLLALKIQFPKHFFLLRGNHEVRKINNVYGFKDELAARFPDPNDWGLLHNMFNEVFGEMPLAAVVSGKVLCMHGGISPELNSLDDIRRLKRPIHNLKDKLVQDLIWADPQIGIEGFQPNTTRAISVVFGEDAVYNKLKQLDCDIIVRAHQVTEFGHAFFANRKLVTVFSASRYYEEICNWGSVAVVDHDLKMYFKSFKPQEYDSNSKYKKEPDTADDGEE</sequence>
<evidence type="ECO:0000256" key="1">
    <source>
        <dbReference type="ARBA" id="ARBA00004141"/>
    </source>
</evidence>
<comment type="caution">
    <text evidence="9">The sequence shown here is derived from an EMBL/GenBank/DDBJ whole genome shotgun (WGS) entry which is preliminary data.</text>
</comment>
<dbReference type="InterPro" id="IPR004843">
    <property type="entry name" value="Calcineurin-like_PHP"/>
</dbReference>
<dbReference type="PRINTS" id="PR00114">
    <property type="entry name" value="STPHPHTASE"/>
</dbReference>
<keyword evidence="3 7" id="KW-1133">Transmembrane helix</keyword>
<dbReference type="GO" id="GO:0005737">
    <property type="term" value="C:cytoplasm"/>
    <property type="evidence" value="ECO:0007669"/>
    <property type="project" value="TreeGrafter"/>
</dbReference>
<organism evidence="9 10">
    <name type="scientific">Ditylenchus destructor</name>
    <dbReference type="NCBI Taxonomy" id="166010"/>
    <lineage>
        <taxon>Eukaryota</taxon>
        <taxon>Metazoa</taxon>
        <taxon>Ecdysozoa</taxon>
        <taxon>Nematoda</taxon>
        <taxon>Chromadorea</taxon>
        <taxon>Rhabditida</taxon>
        <taxon>Tylenchina</taxon>
        <taxon>Tylenchomorpha</taxon>
        <taxon>Sphaerularioidea</taxon>
        <taxon>Anguinidae</taxon>
        <taxon>Anguininae</taxon>
        <taxon>Ditylenchus</taxon>
    </lineage>
</organism>
<dbReference type="SUPFAM" id="SSF56300">
    <property type="entry name" value="Metallo-dependent phosphatases"/>
    <property type="match status" value="1"/>
</dbReference>